<protein>
    <submittedName>
        <fullName evidence="1">Uncharacterized protein</fullName>
    </submittedName>
</protein>
<reference evidence="1" key="1">
    <citation type="submission" date="2019-08" db="EMBL/GenBank/DDBJ databases">
        <authorList>
            <person name="Kucharzyk K."/>
            <person name="Murdoch R.W."/>
            <person name="Higgins S."/>
            <person name="Loffler F."/>
        </authorList>
    </citation>
    <scope>NUCLEOTIDE SEQUENCE</scope>
</reference>
<comment type="caution">
    <text evidence="1">The sequence shown here is derived from an EMBL/GenBank/DDBJ whole genome shotgun (WGS) entry which is preliminary data.</text>
</comment>
<sequence length="83" mass="9577">MPLAICNISNEALWLTKFFANKPYNIDVLHFVMSTNIVYLTHTTIMNNMVNSLAVVFYIQPVTNIFAFSINRQRLVIQSICNH</sequence>
<dbReference type="EMBL" id="VSSQ01064681">
    <property type="protein sequence ID" value="MPN17527.1"/>
    <property type="molecule type" value="Genomic_DNA"/>
</dbReference>
<proteinExistence type="predicted"/>
<evidence type="ECO:0000313" key="1">
    <source>
        <dbReference type="EMBL" id="MPN17527.1"/>
    </source>
</evidence>
<gene>
    <name evidence="1" type="ORF">SDC9_164881</name>
</gene>
<organism evidence="1">
    <name type="scientific">bioreactor metagenome</name>
    <dbReference type="NCBI Taxonomy" id="1076179"/>
    <lineage>
        <taxon>unclassified sequences</taxon>
        <taxon>metagenomes</taxon>
        <taxon>ecological metagenomes</taxon>
    </lineage>
</organism>
<name>A0A645FSU9_9ZZZZ</name>
<dbReference type="AlphaFoldDB" id="A0A645FSU9"/>
<accession>A0A645FSU9</accession>